<evidence type="ECO:0000256" key="1">
    <source>
        <dbReference type="SAM" id="MobiDB-lite"/>
    </source>
</evidence>
<dbReference type="EMBL" id="BOQP01000008">
    <property type="protein sequence ID" value="GIM70963.1"/>
    <property type="molecule type" value="Genomic_DNA"/>
</dbReference>
<gene>
    <name evidence="2" type="ORF">Aco04nite_23050</name>
</gene>
<evidence type="ECO:0000313" key="3">
    <source>
        <dbReference type="Proteomes" id="UP000680865"/>
    </source>
</evidence>
<name>A0A919VVJ7_9ACTN</name>
<feature type="region of interest" description="Disordered" evidence="1">
    <location>
        <begin position="1"/>
        <end position="21"/>
    </location>
</feature>
<dbReference type="AlphaFoldDB" id="A0A919VVJ7"/>
<proteinExistence type="predicted"/>
<keyword evidence="3" id="KW-1185">Reference proteome</keyword>
<reference evidence="2" key="1">
    <citation type="submission" date="2021-03" db="EMBL/GenBank/DDBJ databases">
        <title>Whole genome shotgun sequence of Actinoplanes consettensis NBRC 14913.</title>
        <authorList>
            <person name="Komaki H."/>
            <person name="Tamura T."/>
        </authorList>
    </citation>
    <scope>NUCLEOTIDE SEQUENCE</scope>
    <source>
        <strain evidence="2">NBRC 14913</strain>
    </source>
</reference>
<protein>
    <submittedName>
        <fullName evidence="2">Uncharacterized protein</fullName>
    </submittedName>
</protein>
<organism evidence="2 3">
    <name type="scientific">Winogradskya consettensis</name>
    <dbReference type="NCBI Taxonomy" id="113560"/>
    <lineage>
        <taxon>Bacteria</taxon>
        <taxon>Bacillati</taxon>
        <taxon>Actinomycetota</taxon>
        <taxon>Actinomycetes</taxon>
        <taxon>Micromonosporales</taxon>
        <taxon>Micromonosporaceae</taxon>
        <taxon>Winogradskya</taxon>
    </lineage>
</organism>
<dbReference type="Proteomes" id="UP000680865">
    <property type="component" value="Unassembled WGS sequence"/>
</dbReference>
<sequence>MRVLQPGGRPGLEADPFEMRRVGGRDSGEHFYRYVTRQDFVVGAPDDGSAADTEPLAQLEPIFHGAALPVEPVRETR</sequence>
<accession>A0A919VVJ7</accession>
<evidence type="ECO:0000313" key="2">
    <source>
        <dbReference type="EMBL" id="GIM70963.1"/>
    </source>
</evidence>
<comment type="caution">
    <text evidence="2">The sequence shown here is derived from an EMBL/GenBank/DDBJ whole genome shotgun (WGS) entry which is preliminary data.</text>
</comment>